<reference evidence="1 2" key="1">
    <citation type="submission" date="2015-07" db="EMBL/GenBank/DDBJ databases">
        <title>The genome of Pseudoloma neurophilia, a relevant intracellular parasite of the zebrafish.</title>
        <authorList>
            <person name="Ndikumana S."/>
            <person name="Pelin A."/>
            <person name="Sanders J."/>
            <person name="Corradi N."/>
        </authorList>
    </citation>
    <scope>NUCLEOTIDE SEQUENCE [LARGE SCALE GENOMIC DNA]</scope>
    <source>
        <strain evidence="1 2">MK1</strain>
    </source>
</reference>
<comment type="caution">
    <text evidence="1">The sequence shown here is derived from an EMBL/GenBank/DDBJ whole genome shotgun (WGS) entry which is preliminary data.</text>
</comment>
<accession>A0A0R0LZR6</accession>
<protein>
    <submittedName>
        <fullName evidence="1">Uncharacterized protein</fullName>
    </submittedName>
</protein>
<organism evidence="1 2">
    <name type="scientific">Pseudoloma neurophilia</name>
    <dbReference type="NCBI Taxonomy" id="146866"/>
    <lineage>
        <taxon>Eukaryota</taxon>
        <taxon>Fungi</taxon>
        <taxon>Fungi incertae sedis</taxon>
        <taxon>Microsporidia</taxon>
        <taxon>Pseudoloma</taxon>
    </lineage>
</organism>
<dbReference type="VEuPathDB" id="MicrosporidiaDB:M153_14100018017"/>
<proteinExistence type="predicted"/>
<name>A0A0R0LZR6_9MICR</name>
<dbReference type="Proteomes" id="UP000051530">
    <property type="component" value="Unassembled WGS sequence"/>
</dbReference>
<evidence type="ECO:0000313" key="2">
    <source>
        <dbReference type="Proteomes" id="UP000051530"/>
    </source>
</evidence>
<dbReference type="EMBL" id="LGUB01000030">
    <property type="protein sequence ID" value="KRH94802.1"/>
    <property type="molecule type" value="Genomic_DNA"/>
</dbReference>
<dbReference type="AlphaFoldDB" id="A0A0R0LZR6"/>
<keyword evidence="2" id="KW-1185">Reference proteome</keyword>
<gene>
    <name evidence="1" type="ORF">M153_14100018017</name>
</gene>
<evidence type="ECO:0000313" key="1">
    <source>
        <dbReference type="EMBL" id="KRH94802.1"/>
    </source>
</evidence>
<sequence>MEKLLTNRSGPFFIVILRANFGLYFDTAEDSGSIQYEEGLKSIITPLSLNELEKDVLKGDSLTYQGESAECYEDSFILIFKNTHKMHVKPNTTLRIGNRLYRFYSAIKGHPETPGPFRSVFFEKVDQMTIQKTEFDGNIPMKSFIDTDEDTEIYETLFFEHFANSEMTDQ</sequence>